<name>A0ABR9KXP1_9ACTN</name>
<evidence type="ECO:0000313" key="3">
    <source>
        <dbReference type="Proteomes" id="UP000661607"/>
    </source>
</evidence>
<feature type="compositionally biased region" description="Basic residues" evidence="1">
    <location>
        <begin position="68"/>
        <end position="78"/>
    </location>
</feature>
<sequence length="78" mass="8383">MVSANASIVPPPGQPREVLETWSFACATGNHDECKGRRINPDPDCDPDDVALPCGCTVNSHHEGQTKGRGRPRKTTAE</sequence>
<feature type="region of interest" description="Disordered" evidence="1">
    <location>
        <begin position="57"/>
        <end position="78"/>
    </location>
</feature>
<protein>
    <submittedName>
        <fullName evidence="2">Uncharacterized protein</fullName>
    </submittedName>
</protein>
<reference evidence="2 3" key="1">
    <citation type="submission" date="2020-10" db="EMBL/GenBank/DDBJ databases">
        <title>Sequencing the genomes of 1000 actinobacteria strains.</title>
        <authorList>
            <person name="Klenk H.-P."/>
        </authorList>
    </citation>
    <scope>NUCLEOTIDE SEQUENCE [LARGE SCALE GENOMIC DNA]</scope>
    <source>
        <strain evidence="2 3">DSM 43748</strain>
    </source>
</reference>
<accession>A0ABR9KXP1</accession>
<keyword evidence="3" id="KW-1185">Reference proteome</keyword>
<gene>
    <name evidence="2" type="ORF">H4W81_009407</name>
</gene>
<dbReference type="Pfam" id="PF02178">
    <property type="entry name" value="AT_hook"/>
    <property type="match status" value="1"/>
</dbReference>
<evidence type="ECO:0000256" key="1">
    <source>
        <dbReference type="SAM" id="MobiDB-lite"/>
    </source>
</evidence>
<dbReference type="Proteomes" id="UP000661607">
    <property type="component" value="Unassembled WGS sequence"/>
</dbReference>
<organism evidence="2 3">
    <name type="scientific">Nonomuraea africana</name>
    <dbReference type="NCBI Taxonomy" id="46171"/>
    <lineage>
        <taxon>Bacteria</taxon>
        <taxon>Bacillati</taxon>
        <taxon>Actinomycetota</taxon>
        <taxon>Actinomycetes</taxon>
        <taxon>Streptosporangiales</taxon>
        <taxon>Streptosporangiaceae</taxon>
        <taxon>Nonomuraea</taxon>
    </lineage>
</organism>
<dbReference type="InterPro" id="IPR017956">
    <property type="entry name" value="AT_hook_DNA-bd_motif"/>
</dbReference>
<evidence type="ECO:0000313" key="2">
    <source>
        <dbReference type="EMBL" id="MBE1566535.1"/>
    </source>
</evidence>
<dbReference type="EMBL" id="JADBEF010000002">
    <property type="protein sequence ID" value="MBE1566535.1"/>
    <property type="molecule type" value="Genomic_DNA"/>
</dbReference>
<proteinExistence type="predicted"/>
<comment type="caution">
    <text evidence="2">The sequence shown here is derived from an EMBL/GenBank/DDBJ whole genome shotgun (WGS) entry which is preliminary data.</text>
</comment>
<dbReference type="RefSeq" id="WP_192781536.1">
    <property type="nucleotide sequence ID" value="NZ_BAAASY010000032.1"/>
</dbReference>